<evidence type="ECO:0000256" key="4">
    <source>
        <dbReference type="ARBA" id="ARBA00015596"/>
    </source>
</evidence>
<evidence type="ECO:0000313" key="11">
    <source>
        <dbReference type="Proteomes" id="UP000006310"/>
    </source>
</evidence>
<dbReference type="Pfam" id="PF17324">
    <property type="entry name" value="BLI1"/>
    <property type="match status" value="1"/>
</dbReference>
<evidence type="ECO:0000256" key="3">
    <source>
        <dbReference type="ARBA" id="ARBA00005266"/>
    </source>
</evidence>
<dbReference type="GeneID" id="34524008"/>
<reference evidence="11" key="2">
    <citation type="submission" date="2012-08" db="EMBL/GenBank/DDBJ databases">
        <title>Genome sequence of Kazachstania naganishii.</title>
        <authorList>
            <person name="Gordon J.L."/>
            <person name="Armisen D."/>
            <person name="Proux-Wera E."/>
            <person name="OhEigeartaigh S.S."/>
            <person name="Byrne K.P."/>
            <person name="Wolfe K.H."/>
        </authorList>
    </citation>
    <scope>NUCLEOTIDE SEQUENCE [LARGE SCALE GENOMIC DNA]</scope>
    <source>
        <strain evidence="11">ATCC MYA-139 / BCRC 22969 / CBS 8797 / CCRC 22969 / KCTC 17520 / NBRC 10181 / NCYC 3082</strain>
    </source>
</reference>
<comment type="subcellular location">
    <subcellularLocation>
        <location evidence="2">Endosome</location>
    </subcellularLocation>
</comment>
<keyword evidence="5" id="KW-0813">Transport</keyword>
<evidence type="ECO:0000256" key="8">
    <source>
        <dbReference type="ARBA" id="ARBA00032430"/>
    </source>
</evidence>
<dbReference type="RefSeq" id="XP_022462619.1">
    <property type="nucleotide sequence ID" value="XM_022611185.1"/>
</dbReference>
<keyword evidence="11" id="KW-1185">Reference proteome</keyword>
<evidence type="ECO:0000256" key="5">
    <source>
        <dbReference type="ARBA" id="ARBA00022448"/>
    </source>
</evidence>
<evidence type="ECO:0000256" key="7">
    <source>
        <dbReference type="ARBA" id="ARBA00023054"/>
    </source>
</evidence>
<evidence type="ECO:0000256" key="2">
    <source>
        <dbReference type="ARBA" id="ARBA00004177"/>
    </source>
</evidence>
<dbReference type="OrthoDB" id="4059150at2759"/>
<dbReference type="GO" id="GO:0005768">
    <property type="term" value="C:endosome"/>
    <property type="evidence" value="ECO:0007669"/>
    <property type="project" value="UniProtKB-SubCell"/>
</dbReference>
<evidence type="ECO:0000256" key="1">
    <source>
        <dbReference type="ARBA" id="ARBA00002069"/>
    </source>
</evidence>
<reference evidence="10 11" key="1">
    <citation type="journal article" date="2011" name="Proc. Natl. Acad. Sci. U.S.A.">
        <title>Evolutionary erosion of yeast sex chromosomes by mating-type switching accidents.</title>
        <authorList>
            <person name="Gordon J.L."/>
            <person name="Armisen D."/>
            <person name="Proux-Wera E."/>
            <person name="Oheigeartaigh S.S."/>
            <person name="Byrne K.P."/>
            <person name="Wolfe K.H."/>
        </authorList>
    </citation>
    <scope>NUCLEOTIDE SEQUENCE [LARGE SCALE GENOMIC DNA]</scope>
    <source>
        <strain evidence="11">ATCC MYA-139 / BCRC 22969 / CBS 8797 / CCRC 22969 / KCTC 17520 / NBRC 10181 / NCYC 3082</strain>
    </source>
</reference>
<evidence type="ECO:0000313" key="10">
    <source>
        <dbReference type="EMBL" id="CCK68373.1"/>
    </source>
</evidence>
<keyword evidence="7 9" id="KW-0175">Coiled coil</keyword>
<dbReference type="AlphaFoldDB" id="J7RFQ3"/>
<dbReference type="HOGENOM" id="CLU_1578757_0_0_1"/>
<comment type="function">
    <text evidence="1">Component of the biogenesis of lysosome-related organelles complex-1 (BLOC-1) involved in endosomal cargo sorting.</text>
</comment>
<protein>
    <recommendedName>
        <fullName evidence="4">Biogenesis of lysosome-related organelles complex 1 subunit BLI1</fullName>
    </recommendedName>
    <alternativeName>
        <fullName evidence="8">BLOC-1 interactor 1</fullName>
    </alternativeName>
</protein>
<dbReference type="EMBL" id="HE978314">
    <property type="protein sequence ID" value="CCK68373.1"/>
    <property type="molecule type" value="Genomic_DNA"/>
</dbReference>
<evidence type="ECO:0000256" key="6">
    <source>
        <dbReference type="ARBA" id="ARBA00022753"/>
    </source>
</evidence>
<sequence length="169" mass="19576">MVLKVSEPNFLSGCDIIYFFSTCTFEQNFRQFLHLICVCCALSPLRCTPLAVACRPDGRDGFWEEHWTGHRCVGGRSARVRRHAVRRGDFHVQRADRVQRVVAREITSSVQLKDSAELERVQMLKEQYSQRIGELELQLDSMERLCGEMEEFLEELNLKRQQRKPAGGT</sequence>
<organism evidence="10 11">
    <name type="scientific">Huiozyma naganishii (strain ATCC MYA-139 / BCRC 22969 / CBS 8797 / KCTC 17520 / NBRC 10181 / NCYC 3082 / Yp74L-3)</name>
    <name type="common">Yeast</name>
    <name type="synonym">Kazachstania naganishii</name>
    <dbReference type="NCBI Taxonomy" id="1071383"/>
    <lineage>
        <taxon>Eukaryota</taxon>
        <taxon>Fungi</taxon>
        <taxon>Dikarya</taxon>
        <taxon>Ascomycota</taxon>
        <taxon>Saccharomycotina</taxon>
        <taxon>Saccharomycetes</taxon>
        <taxon>Saccharomycetales</taxon>
        <taxon>Saccharomycetaceae</taxon>
        <taxon>Huiozyma</taxon>
    </lineage>
</organism>
<dbReference type="Proteomes" id="UP000006310">
    <property type="component" value="Chromosome 1"/>
</dbReference>
<evidence type="ECO:0000256" key="9">
    <source>
        <dbReference type="SAM" id="Coils"/>
    </source>
</evidence>
<accession>J7RFQ3</accession>
<name>J7RFQ3_HUIN7</name>
<gene>
    <name evidence="10" type="primary">KNAG0A07200</name>
    <name evidence="10" type="ordered locus">KNAG_0A07200</name>
</gene>
<proteinExistence type="inferred from homology"/>
<keyword evidence="6" id="KW-0967">Endosome</keyword>
<feature type="coiled-coil region" evidence="9">
    <location>
        <begin position="118"/>
        <end position="162"/>
    </location>
</feature>
<dbReference type="KEGG" id="kng:KNAG_0A07200"/>
<comment type="similarity">
    <text evidence="3">Belongs to the BLI1 family.</text>
</comment>
<dbReference type="InterPro" id="IPR020491">
    <property type="entry name" value="BLI1"/>
</dbReference>